<feature type="transmembrane region" description="Helical" evidence="5">
    <location>
        <begin position="271"/>
        <end position="291"/>
    </location>
</feature>
<protein>
    <submittedName>
        <fullName evidence="6">MFS transporter</fullName>
    </submittedName>
</protein>
<evidence type="ECO:0000256" key="1">
    <source>
        <dbReference type="ARBA" id="ARBA00004141"/>
    </source>
</evidence>
<feature type="transmembrane region" description="Helical" evidence="5">
    <location>
        <begin position="355"/>
        <end position="375"/>
    </location>
</feature>
<feature type="transmembrane region" description="Helical" evidence="5">
    <location>
        <begin position="202"/>
        <end position="219"/>
    </location>
</feature>
<feature type="transmembrane region" description="Helical" evidence="5">
    <location>
        <begin position="12"/>
        <end position="34"/>
    </location>
</feature>
<feature type="transmembrane region" description="Helical" evidence="5">
    <location>
        <begin position="101"/>
        <end position="126"/>
    </location>
</feature>
<feature type="transmembrane region" description="Helical" evidence="5">
    <location>
        <begin position="330"/>
        <end position="349"/>
    </location>
</feature>
<reference evidence="7" key="1">
    <citation type="journal article" date="2019" name="Int. J. Syst. Evol. Microbiol.">
        <title>The Global Catalogue of Microorganisms (GCM) 10K type strain sequencing project: providing services to taxonomists for standard genome sequencing and annotation.</title>
        <authorList>
            <consortium name="The Broad Institute Genomics Platform"/>
            <consortium name="The Broad Institute Genome Sequencing Center for Infectious Disease"/>
            <person name="Wu L."/>
            <person name="Ma J."/>
        </authorList>
    </citation>
    <scope>NUCLEOTIDE SEQUENCE [LARGE SCALE GENOMIC DNA]</scope>
    <source>
        <strain evidence="7">JCM 14560</strain>
    </source>
</reference>
<gene>
    <name evidence="6" type="ORF">GCM10009760_15190</name>
</gene>
<feature type="transmembrane region" description="Helical" evidence="5">
    <location>
        <begin position="239"/>
        <end position="259"/>
    </location>
</feature>
<evidence type="ECO:0000313" key="7">
    <source>
        <dbReference type="Proteomes" id="UP001422759"/>
    </source>
</evidence>
<dbReference type="PANTHER" id="PTHR23514">
    <property type="entry name" value="BYPASS OF STOP CODON PROTEIN 6"/>
    <property type="match status" value="1"/>
</dbReference>
<comment type="subcellular location">
    <subcellularLocation>
        <location evidence="1">Membrane</location>
        <topology evidence="1">Multi-pass membrane protein</topology>
    </subcellularLocation>
</comment>
<sequence length="400" mass="39574">MTGQARGGRAPGVFGLLAVAVSWGLFWGGWAALIPGLKADLSLTDQQLGLALFAVPVAAVPAMLLTGRLMRRLAQHTLPVVTAVFALGALLVGLAPSAPAFAAALLLVGVSSGAIEVGLNATIAAHEARDGVRLFNKVHAATPLAMVLAAPAVGAALDFGASPAQALTVIAALVALSAVLAIDPHGWQEQAPAAEGTGPRRIAGPFLLVGAVGAMALLMENSVEQWGAIHLRQQLGAGPFLASCGPAAYMAGLSAGRMLAQWRGSQVGDRLLVTLGGILGGAGLAVAAAGWNPAWTLAGFALAGVGLAPVVPTLLGAVGRAVGPDRRSEVISTVTTVSYAGFLGSPPLVGALAGALGLSAALGIVALGGVLVAAGGQVVQRLSVRTGGVARTPPSDRETA</sequence>
<keyword evidence="4 5" id="KW-0472">Membrane</keyword>
<dbReference type="SUPFAM" id="SSF103473">
    <property type="entry name" value="MFS general substrate transporter"/>
    <property type="match status" value="1"/>
</dbReference>
<feature type="transmembrane region" description="Helical" evidence="5">
    <location>
        <begin position="77"/>
        <end position="95"/>
    </location>
</feature>
<dbReference type="EMBL" id="BAAANT010000006">
    <property type="protein sequence ID" value="GAA2136009.1"/>
    <property type="molecule type" value="Genomic_DNA"/>
</dbReference>
<feature type="transmembrane region" description="Helical" evidence="5">
    <location>
        <begin position="297"/>
        <end position="318"/>
    </location>
</feature>
<proteinExistence type="predicted"/>
<feature type="transmembrane region" description="Helical" evidence="5">
    <location>
        <begin position="138"/>
        <end position="157"/>
    </location>
</feature>
<dbReference type="InterPro" id="IPR051788">
    <property type="entry name" value="MFS_Transporter"/>
</dbReference>
<dbReference type="InterPro" id="IPR036259">
    <property type="entry name" value="MFS_trans_sf"/>
</dbReference>
<evidence type="ECO:0000256" key="3">
    <source>
        <dbReference type="ARBA" id="ARBA00022989"/>
    </source>
</evidence>
<feature type="transmembrane region" description="Helical" evidence="5">
    <location>
        <begin position="46"/>
        <end position="65"/>
    </location>
</feature>
<comment type="caution">
    <text evidence="6">The sequence shown here is derived from an EMBL/GenBank/DDBJ whole genome shotgun (WGS) entry which is preliminary data.</text>
</comment>
<keyword evidence="2 5" id="KW-0812">Transmembrane</keyword>
<dbReference type="Proteomes" id="UP001422759">
    <property type="component" value="Unassembled WGS sequence"/>
</dbReference>
<keyword evidence="3 5" id="KW-1133">Transmembrane helix</keyword>
<name>A0ABP5KQL8_9ACTN</name>
<dbReference type="PANTHER" id="PTHR23514:SF13">
    <property type="entry name" value="INNER MEMBRANE PROTEIN YBJJ"/>
    <property type="match status" value="1"/>
</dbReference>
<evidence type="ECO:0000313" key="6">
    <source>
        <dbReference type="EMBL" id="GAA2136009.1"/>
    </source>
</evidence>
<accession>A0ABP5KQL8</accession>
<feature type="transmembrane region" description="Helical" evidence="5">
    <location>
        <begin position="163"/>
        <end position="182"/>
    </location>
</feature>
<organism evidence="6 7">
    <name type="scientific">Kitasatospora kazusensis</name>
    <dbReference type="NCBI Taxonomy" id="407974"/>
    <lineage>
        <taxon>Bacteria</taxon>
        <taxon>Bacillati</taxon>
        <taxon>Actinomycetota</taxon>
        <taxon>Actinomycetes</taxon>
        <taxon>Kitasatosporales</taxon>
        <taxon>Streptomycetaceae</taxon>
        <taxon>Kitasatospora</taxon>
    </lineage>
</organism>
<evidence type="ECO:0000256" key="5">
    <source>
        <dbReference type="SAM" id="Phobius"/>
    </source>
</evidence>
<evidence type="ECO:0000256" key="4">
    <source>
        <dbReference type="ARBA" id="ARBA00023136"/>
    </source>
</evidence>
<dbReference type="Gene3D" id="1.20.1250.20">
    <property type="entry name" value="MFS general substrate transporter like domains"/>
    <property type="match status" value="2"/>
</dbReference>
<keyword evidence="7" id="KW-1185">Reference proteome</keyword>
<evidence type="ECO:0000256" key="2">
    <source>
        <dbReference type="ARBA" id="ARBA00022692"/>
    </source>
</evidence>